<dbReference type="AlphaFoldDB" id="A0A6J4U648"/>
<reference evidence="1" key="1">
    <citation type="submission" date="2020-02" db="EMBL/GenBank/DDBJ databases">
        <authorList>
            <person name="Meier V. D."/>
        </authorList>
    </citation>
    <scope>NUCLEOTIDE SEQUENCE</scope>
    <source>
        <strain evidence="1">AVDCRST_MAG70</strain>
    </source>
</reference>
<proteinExistence type="predicted"/>
<name>A0A6J4U648_9BACT</name>
<evidence type="ECO:0000313" key="1">
    <source>
        <dbReference type="EMBL" id="CAA9541428.1"/>
    </source>
</evidence>
<sequence length="72" mass="7853">MTSTLEQRTTVTLDYGAVVTVTYRSGDEGRYVLVEMVNDGVTVEASIHDVAELGRLKMAVDTALARLDSEEC</sequence>
<accession>A0A6J4U648</accession>
<gene>
    <name evidence="1" type="ORF">AVDCRST_MAG70-139</name>
</gene>
<organism evidence="1">
    <name type="scientific">uncultured Thermomicrobiales bacterium</name>
    <dbReference type="NCBI Taxonomy" id="1645740"/>
    <lineage>
        <taxon>Bacteria</taxon>
        <taxon>Pseudomonadati</taxon>
        <taxon>Thermomicrobiota</taxon>
        <taxon>Thermomicrobia</taxon>
        <taxon>Thermomicrobiales</taxon>
        <taxon>environmental samples</taxon>
    </lineage>
</organism>
<protein>
    <submittedName>
        <fullName evidence="1">Uncharacterized protein</fullName>
    </submittedName>
</protein>
<dbReference type="EMBL" id="CADCWH010000023">
    <property type="protein sequence ID" value="CAA9541428.1"/>
    <property type="molecule type" value="Genomic_DNA"/>
</dbReference>